<dbReference type="EMBL" id="CP067393">
    <property type="protein sequence ID" value="QQP86284.1"/>
    <property type="molecule type" value="Genomic_DNA"/>
</dbReference>
<sequence length="96" mass="10602">MTSKNNQPYFIALNTSSQSNSESVLYYDANASLDAIYECATARLHAVINLLENLYELKTQESTVTAVASVTSLLLNDATTLLESLEPIAMELRKQK</sequence>
<evidence type="ECO:0000313" key="2">
    <source>
        <dbReference type="Proteomes" id="UP000595278"/>
    </source>
</evidence>
<gene>
    <name evidence="1" type="ORF">JHT90_03305</name>
</gene>
<organism evidence="1 2">
    <name type="scientific">Entomomonas asaccharolytica</name>
    <dbReference type="NCBI Taxonomy" id="2785331"/>
    <lineage>
        <taxon>Bacteria</taxon>
        <taxon>Pseudomonadati</taxon>
        <taxon>Pseudomonadota</taxon>
        <taxon>Gammaproteobacteria</taxon>
        <taxon>Pseudomonadales</taxon>
        <taxon>Pseudomonadaceae</taxon>
        <taxon>Entomomonas</taxon>
    </lineage>
</organism>
<dbReference type="Proteomes" id="UP000595278">
    <property type="component" value="Chromosome"/>
</dbReference>
<evidence type="ECO:0000313" key="1">
    <source>
        <dbReference type="EMBL" id="QQP86284.1"/>
    </source>
</evidence>
<accession>A0A974RYU2</accession>
<keyword evidence="2" id="KW-1185">Reference proteome</keyword>
<dbReference type="KEGG" id="eaz:JHT90_03305"/>
<dbReference type="RefSeq" id="WP_201094048.1">
    <property type="nucleotide sequence ID" value="NZ_CP067393.1"/>
</dbReference>
<dbReference type="AlphaFoldDB" id="A0A974RYU2"/>
<proteinExistence type="predicted"/>
<protein>
    <submittedName>
        <fullName evidence="1">Uncharacterized protein</fullName>
    </submittedName>
</protein>
<reference evidence="1 2" key="1">
    <citation type="submission" date="2021-01" db="EMBL/GenBank/DDBJ databases">
        <title>Entomomonas sp. F2A isolated from a house cricket (Acheta domesticus).</title>
        <authorList>
            <person name="Spergser J."/>
            <person name="Busse H.-J."/>
        </authorList>
    </citation>
    <scope>NUCLEOTIDE SEQUENCE [LARGE SCALE GENOMIC DNA]</scope>
    <source>
        <strain evidence="1 2">F2A</strain>
    </source>
</reference>
<name>A0A974RYU2_9GAMM</name>